<keyword evidence="6 7" id="KW-0009">Actin-binding</keyword>
<evidence type="ECO:0000313" key="10">
    <source>
        <dbReference type="Proteomes" id="UP000664940"/>
    </source>
</evidence>
<evidence type="ECO:0000256" key="6">
    <source>
        <dbReference type="ARBA" id="ARBA00023203"/>
    </source>
</evidence>
<evidence type="ECO:0000256" key="1">
    <source>
        <dbReference type="ARBA" id="ARBA00008314"/>
    </source>
</evidence>
<dbReference type="InterPro" id="IPR001609">
    <property type="entry name" value="Myosin_head_motor_dom-like"/>
</dbReference>
<dbReference type="PANTHER" id="PTHR13140">
    <property type="entry name" value="MYOSIN"/>
    <property type="match status" value="1"/>
</dbReference>
<feature type="domain" description="Myosin motor" evidence="8">
    <location>
        <begin position="19"/>
        <end position="162"/>
    </location>
</feature>
<sequence>MGSKGAYRYHWQSHNVKHSGVDDMVLLSKITENAIVENLKKRYMDDYIFTYIGSVLISVNPFKQMPYFGDKEIEMYQGAAQYENPPHIYALADNMYRNMIIDRENQCVIIRYGKSLMVHRGCEIMLQFEILSRSSAFAIAADPSESQSCCLLSLGFCYNSKS</sequence>
<dbReference type="GO" id="GO:0005524">
    <property type="term" value="F:ATP binding"/>
    <property type="evidence" value="ECO:0007669"/>
    <property type="project" value="UniProtKB-KW"/>
</dbReference>
<dbReference type="GO" id="GO:0005886">
    <property type="term" value="C:plasma membrane"/>
    <property type="evidence" value="ECO:0007669"/>
    <property type="project" value="TreeGrafter"/>
</dbReference>
<comment type="caution">
    <text evidence="7">Lacks conserved residue(s) required for the propagation of feature annotation.</text>
</comment>
<comment type="similarity">
    <text evidence="1 7">Belongs to the TRAFAC class myosin-kinesin ATPase superfamily. Myosin family.</text>
</comment>
<protein>
    <submittedName>
        <fullName evidence="9">Myosin IE</fullName>
    </submittedName>
</protein>
<dbReference type="InterPro" id="IPR036961">
    <property type="entry name" value="Kinesin_motor_dom_sf"/>
</dbReference>
<dbReference type="AlphaFoldDB" id="A0A834EW84"/>
<gene>
    <name evidence="9" type="ORF">HJG60_013476</name>
</gene>
<evidence type="ECO:0000256" key="7">
    <source>
        <dbReference type="PROSITE-ProRule" id="PRU00782"/>
    </source>
</evidence>
<evidence type="ECO:0000256" key="2">
    <source>
        <dbReference type="ARBA" id="ARBA00022741"/>
    </source>
</evidence>
<dbReference type="GO" id="GO:0032835">
    <property type="term" value="P:glomerulus development"/>
    <property type="evidence" value="ECO:0007669"/>
    <property type="project" value="TreeGrafter"/>
</dbReference>
<dbReference type="SMART" id="SM00242">
    <property type="entry name" value="MYSc"/>
    <property type="match status" value="1"/>
</dbReference>
<dbReference type="Pfam" id="PF00063">
    <property type="entry name" value="Myosin_head"/>
    <property type="match status" value="1"/>
</dbReference>
<dbReference type="InterPro" id="IPR027417">
    <property type="entry name" value="P-loop_NTPase"/>
</dbReference>
<comment type="caution">
    <text evidence="9">The sequence shown here is derived from an EMBL/GenBank/DDBJ whole genome shotgun (WGS) entry which is preliminary data.</text>
</comment>
<dbReference type="Proteomes" id="UP000664940">
    <property type="component" value="Unassembled WGS sequence"/>
</dbReference>
<organism evidence="9 10">
    <name type="scientific">Phyllostomus discolor</name>
    <name type="common">pale spear-nosed bat</name>
    <dbReference type="NCBI Taxonomy" id="89673"/>
    <lineage>
        <taxon>Eukaryota</taxon>
        <taxon>Metazoa</taxon>
        <taxon>Chordata</taxon>
        <taxon>Craniata</taxon>
        <taxon>Vertebrata</taxon>
        <taxon>Euteleostomi</taxon>
        <taxon>Mammalia</taxon>
        <taxon>Eutheria</taxon>
        <taxon>Laurasiatheria</taxon>
        <taxon>Chiroptera</taxon>
        <taxon>Yangochiroptera</taxon>
        <taxon>Phyllostomidae</taxon>
        <taxon>Phyllostominae</taxon>
        <taxon>Phyllostomus</taxon>
    </lineage>
</organism>
<dbReference type="FunFam" id="3.40.850.10:FF:000101">
    <property type="entry name" value="Slow myosin heavy chain 2"/>
    <property type="match status" value="1"/>
</dbReference>
<accession>A0A834EW84</accession>
<keyword evidence="2" id="KW-0547">Nucleotide-binding</keyword>
<evidence type="ECO:0000256" key="4">
    <source>
        <dbReference type="ARBA" id="ARBA00023123"/>
    </source>
</evidence>
<keyword evidence="3" id="KW-0067">ATP-binding</keyword>
<evidence type="ECO:0000256" key="3">
    <source>
        <dbReference type="ARBA" id="ARBA00022840"/>
    </source>
</evidence>
<dbReference type="PROSITE" id="PS51456">
    <property type="entry name" value="MYOSIN_MOTOR"/>
    <property type="match status" value="1"/>
</dbReference>
<keyword evidence="5" id="KW-0505">Motor protein</keyword>
<keyword evidence="4 7" id="KW-0518">Myosin</keyword>
<name>A0A834EW84_9CHIR</name>
<dbReference type="PANTHER" id="PTHR13140:SF341">
    <property type="entry name" value="UNCONVENTIONAL MYOSIN-IE"/>
    <property type="match status" value="1"/>
</dbReference>
<dbReference type="SUPFAM" id="SSF52540">
    <property type="entry name" value="P-loop containing nucleoside triphosphate hydrolases"/>
    <property type="match status" value="1"/>
</dbReference>
<dbReference type="GO" id="GO:0051015">
    <property type="term" value="F:actin filament binding"/>
    <property type="evidence" value="ECO:0007669"/>
    <property type="project" value="TreeGrafter"/>
</dbReference>
<dbReference type="GO" id="GO:0016459">
    <property type="term" value="C:myosin complex"/>
    <property type="evidence" value="ECO:0007669"/>
    <property type="project" value="UniProtKB-KW"/>
</dbReference>
<proteinExistence type="inferred from homology"/>
<dbReference type="GO" id="GO:0007015">
    <property type="term" value="P:actin filament organization"/>
    <property type="evidence" value="ECO:0007669"/>
    <property type="project" value="TreeGrafter"/>
</dbReference>
<dbReference type="GO" id="GO:0005902">
    <property type="term" value="C:microvillus"/>
    <property type="evidence" value="ECO:0007669"/>
    <property type="project" value="TreeGrafter"/>
</dbReference>
<dbReference type="EMBL" id="JABVXQ010000001">
    <property type="protein sequence ID" value="KAF6131616.1"/>
    <property type="molecule type" value="Genomic_DNA"/>
</dbReference>
<dbReference type="GO" id="GO:0006897">
    <property type="term" value="P:endocytosis"/>
    <property type="evidence" value="ECO:0007669"/>
    <property type="project" value="TreeGrafter"/>
</dbReference>
<evidence type="ECO:0000313" key="9">
    <source>
        <dbReference type="EMBL" id="KAF6131616.1"/>
    </source>
</evidence>
<dbReference type="GO" id="GO:0000146">
    <property type="term" value="F:microfilament motor activity"/>
    <property type="evidence" value="ECO:0007669"/>
    <property type="project" value="TreeGrafter"/>
</dbReference>
<reference evidence="9 10" key="1">
    <citation type="journal article" date="2020" name="Nature">
        <title>Six reference-quality genomes reveal evolution of bat adaptations.</title>
        <authorList>
            <person name="Jebb D."/>
            <person name="Huang Z."/>
            <person name="Pippel M."/>
            <person name="Hughes G.M."/>
            <person name="Lavrichenko K."/>
            <person name="Devanna P."/>
            <person name="Winkler S."/>
            <person name="Jermiin L.S."/>
            <person name="Skirmuntt E.C."/>
            <person name="Katzourakis A."/>
            <person name="Burkitt-Gray L."/>
            <person name="Ray D.A."/>
            <person name="Sullivan K.A.M."/>
            <person name="Roscito J.G."/>
            <person name="Kirilenko B.M."/>
            <person name="Davalos L.M."/>
            <person name="Corthals A.P."/>
            <person name="Power M.L."/>
            <person name="Jones G."/>
            <person name="Ransome R.D."/>
            <person name="Dechmann D.K.N."/>
            <person name="Locatelli A.G."/>
            <person name="Puechmaille S.J."/>
            <person name="Fedrigo O."/>
            <person name="Jarvis E.D."/>
            <person name="Hiller M."/>
            <person name="Vernes S.C."/>
            <person name="Myers E.W."/>
            <person name="Teeling E.C."/>
        </authorList>
    </citation>
    <scope>NUCLEOTIDE SEQUENCE [LARGE SCALE GENOMIC DNA]</scope>
    <source>
        <strain evidence="9">Bat1K_MPI-CBG_1</strain>
    </source>
</reference>
<dbReference type="GO" id="GO:0005737">
    <property type="term" value="C:cytoplasm"/>
    <property type="evidence" value="ECO:0007669"/>
    <property type="project" value="TreeGrafter"/>
</dbReference>
<evidence type="ECO:0000256" key="5">
    <source>
        <dbReference type="ARBA" id="ARBA00023175"/>
    </source>
</evidence>
<dbReference type="Gene3D" id="3.40.850.10">
    <property type="entry name" value="Kinesin motor domain"/>
    <property type="match status" value="1"/>
</dbReference>
<evidence type="ECO:0000259" key="8">
    <source>
        <dbReference type="PROSITE" id="PS51456"/>
    </source>
</evidence>